<dbReference type="Pfam" id="PF01467">
    <property type="entry name" value="CTP_transf_like"/>
    <property type="match status" value="1"/>
</dbReference>
<evidence type="ECO:0000256" key="9">
    <source>
        <dbReference type="ARBA" id="ARBA00023027"/>
    </source>
</evidence>
<dbReference type="SUPFAM" id="SSF52374">
    <property type="entry name" value="Nucleotidylyl transferase"/>
    <property type="match status" value="1"/>
</dbReference>
<proteinExistence type="inferred from homology"/>
<dbReference type="UniPathway" id="UPA00253">
    <property type="reaction ID" value="UER00332"/>
</dbReference>
<evidence type="ECO:0000256" key="1">
    <source>
        <dbReference type="ARBA" id="ARBA00002324"/>
    </source>
</evidence>
<dbReference type="NCBIfam" id="TIGR00482">
    <property type="entry name" value="nicotinate (nicotinamide) nucleotide adenylyltransferase"/>
    <property type="match status" value="1"/>
</dbReference>
<reference evidence="14" key="1">
    <citation type="submission" date="2016-11" db="EMBL/GenBank/DDBJ databases">
        <authorList>
            <person name="Varghese N."/>
            <person name="Submissions S."/>
        </authorList>
    </citation>
    <scope>NUCLEOTIDE SEQUENCE [LARGE SCALE GENOMIC DNA]</scope>
    <source>
        <strain evidence="14">DSM 26134</strain>
    </source>
</reference>
<dbReference type="EMBL" id="FRAA01000004">
    <property type="protein sequence ID" value="SHK32416.1"/>
    <property type="molecule type" value="Genomic_DNA"/>
</dbReference>
<gene>
    <name evidence="11" type="primary">nadD</name>
    <name evidence="13" type="ORF">SAMN04488028_104194</name>
</gene>
<evidence type="ECO:0000256" key="8">
    <source>
        <dbReference type="ARBA" id="ARBA00022840"/>
    </source>
</evidence>
<comment type="pathway">
    <text evidence="2 11">Cofactor biosynthesis; NAD(+) biosynthesis; deamido-NAD(+) from nicotinate D-ribonucleotide: step 1/1.</text>
</comment>
<keyword evidence="5 11" id="KW-0808">Transferase</keyword>
<evidence type="ECO:0000313" key="14">
    <source>
        <dbReference type="Proteomes" id="UP000184474"/>
    </source>
</evidence>
<dbReference type="STRING" id="156994.SAMN04488028_104194"/>
<dbReference type="InterPro" id="IPR004821">
    <property type="entry name" value="Cyt_trans-like"/>
</dbReference>
<evidence type="ECO:0000313" key="13">
    <source>
        <dbReference type="EMBL" id="SHK32416.1"/>
    </source>
</evidence>
<evidence type="ECO:0000256" key="5">
    <source>
        <dbReference type="ARBA" id="ARBA00022679"/>
    </source>
</evidence>
<name>A0A1M6RJ19_REIAG</name>
<dbReference type="NCBIfam" id="TIGR00125">
    <property type="entry name" value="cyt_tran_rel"/>
    <property type="match status" value="1"/>
</dbReference>
<keyword evidence="8 11" id="KW-0067">ATP-binding</keyword>
<dbReference type="EC" id="2.7.7.18" evidence="11"/>
<evidence type="ECO:0000256" key="6">
    <source>
        <dbReference type="ARBA" id="ARBA00022695"/>
    </source>
</evidence>
<keyword evidence="9 11" id="KW-0520">NAD</keyword>
<dbReference type="NCBIfam" id="NF000840">
    <property type="entry name" value="PRK00071.1-3"/>
    <property type="match status" value="1"/>
</dbReference>
<evidence type="ECO:0000256" key="10">
    <source>
        <dbReference type="ARBA" id="ARBA00048721"/>
    </source>
</evidence>
<dbReference type="PANTHER" id="PTHR39321:SF3">
    <property type="entry name" value="PHOSPHOPANTETHEINE ADENYLYLTRANSFERASE"/>
    <property type="match status" value="1"/>
</dbReference>
<dbReference type="HAMAP" id="MF_00244">
    <property type="entry name" value="NaMN_adenylyltr"/>
    <property type="match status" value="1"/>
</dbReference>
<protein>
    <recommendedName>
        <fullName evidence="11">Probable nicotinate-nucleotide adenylyltransferase</fullName>
        <ecNumber evidence="11">2.7.7.18</ecNumber>
    </recommendedName>
    <alternativeName>
        <fullName evidence="11">Deamido-NAD(+) diphosphorylase</fullName>
    </alternativeName>
    <alternativeName>
        <fullName evidence="11">Deamido-NAD(+) pyrophosphorylase</fullName>
    </alternativeName>
    <alternativeName>
        <fullName evidence="11">Nicotinate mononucleotide adenylyltransferase</fullName>
        <shortName evidence="11">NaMN adenylyltransferase</shortName>
    </alternativeName>
</protein>
<dbReference type="GO" id="GO:0004515">
    <property type="term" value="F:nicotinate-nucleotide adenylyltransferase activity"/>
    <property type="evidence" value="ECO:0007669"/>
    <property type="project" value="UniProtKB-UniRule"/>
</dbReference>
<dbReference type="CDD" id="cd02165">
    <property type="entry name" value="NMNAT"/>
    <property type="match status" value="1"/>
</dbReference>
<comment type="catalytic activity">
    <reaction evidence="10 11">
        <text>nicotinate beta-D-ribonucleotide + ATP + H(+) = deamido-NAD(+) + diphosphate</text>
        <dbReference type="Rhea" id="RHEA:22860"/>
        <dbReference type="ChEBI" id="CHEBI:15378"/>
        <dbReference type="ChEBI" id="CHEBI:30616"/>
        <dbReference type="ChEBI" id="CHEBI:33019"/>
        <dbReference type="ChEBI" id="CHEBI:57502"/>
        <dbReference type="ChEBI" id="CHEBI:58437"/>
        <dbReference type="EC" id="2.7.7.18"/>
    </reaction>
</comment>
<dbReference type="InterPro" id="IPR005248">
    <property type="entry name" value="NadD/NMNAT"/>
</dbReference>
<organism evidence="13 14">
    <name type="scientific">Reichenbachiella agariperforans</name>
    <dbReference type="NCBI Taxonomy" id="156994"/>
    <lineage>
        <taxon>Bacteria</taxon>
        <taxon>Pseudomonadati</taxon>
        <taxon>Bacteroidota</taxon>
        <taxon>Cytophagia</taxon>
        <taxon>Cytophagales</taxon>
        <taxon>Reichenbachiellaceae</taxon>
        <taxon>Reichenbachiella</taxon>
    </lineage>
</organism>
<evidence type="ECO:0000256" key="3">
    <source>
        <dbReference type="ARBA" id="ARBA00009014"/>
    </source>
</evidence>
<dbReference type="GO" id="GO:0005524">
    <property type="term" value="F:ATP binding"/>
    <property type="evidence" value="ECO:0007669"/>
    <property type="project" value="UniProtKB-KW"/>
</dbReference>
<accession>A0A1M6RJ19</accession>
<dbReference type="Gene3D" id="3.40.50.620">
    <property type="entry name" value="HUPs"/>
    <property type="match status" value="1"/>
</dbReference>
<keyword evidence="14" id="KW-1185">Reference proteome</keyword>
<comment type="function">
    <text evidence="1 11">Catalyzes the reversible adenylation of nicotinate mononucleotide (NaMN) to nicotinic acid adenine dinucleotide (NaAD).</text>
</comment>
<keyword evidence="7 11" id="KW-0547">Nucleotide-binding</keyword>
<evidence type="ECO:0000256" key="4">
    <source>
        <dbReference type="ARBA" id="ARBA00022642"/>
    </source>
</evidence>
<dbReference type="PANTHER" id="PTHR39321">
    <property type="entry name" value="NICOTINATE-NUCLEOTIDE ADENYLYLTRANSFERASE-RELATED"/>
    <property type="match status" value="1"/>
</dbReference>
<evidence type="ECO:0000256" key="2">
    <source>
        <dbReference type="ARBA" id="ARBA00005019"/>
    </source>
</evidence>
<feature type="domain" description="Cytidyltransferase-like" evidence="12">
    <location>
        <begin position="6"/>
        <end position="164"/>
    </location>
</feature>
<keyword evidence="6 11" id="KW-0548">Nucleotidyltransferase</keyword>
<sequence>MRSVGLFFGSFNPIHIGHMIIAQAVIDAGSVDELWFIVSPQNPFKKNSNLLHEFDRLEMVEAAIQDQPQMKTSDVEFNLPKPSYTVQTLAVLSEKHPDKSFKLIIGEDNLTHFHKWKNHEEILKHHQLIVYPRPNARAPKIDIEDKADFIKAPMLHISATYIREAIEKGHSIKYLVPPEVDYLIKSKKLYN</sequence>
<dbReference type="AlphaFoldDB" id="A0A1M6RJ19"/>
<evidence type="ECO:0000256" key="11">
    <source>
        <dbReference type="HAMAP-Rule" id="MF_00244"/>
    </source>
</evidence>
<dbReference type="Proteomes" id="UP000184474">
    <property type="component" value="Unassembled WGS sequence"/>
</dbReference>
<keyword evidence="4 11" id="KW-0662">Pyridine nucleotide biosynthesis</keyword>
<evidence type="ECO:0000256" key="7">
    <source>
        <dbReference type="ARBA" id="ARBA00022741"/>
    </source>
</evidence>
<dbReference type="GO" id="GO:0009435">
    <property type="term" value="P:NAD+ biosynthetic process"/>
    <property type="evidence" value="ECO:0007669"/>
    <property type="project" value="UniProtKB-UniRule"/>
</dbReference>
<dbReference type="InterPro" id="IPR014729">
    <property type="entry name" value="Rossmann-like_a/b/a_fold"/>
</dbReference>
<comment type="similarity">
    <text evidence="3 11">Belongs to the NadD family.</text>
</comment>
<evidence type="ECO:0000259" key="12">
    <source>
        <dbReference type="Pfam" id="PF01467"/>
    </source>
</evidence>